<dbReference type="SUPFAM" id="SSF48371">
    <property type="entry name" value="ARM repeat"/>
    <property type="match status" value="1"/>
</dbReference>
<feature type="domain" description="Protein HGH1 N-terminal" evidence="1">
    <location>
        <begin position="104"/>
        <end position="241"/>
    </location>
</feature>
<organism evidence="2 3">
    <name type="scientific">Ostreococcus lucimarinus (strain CCE9901)</name>
    <dbReference type="NCBI Taxonomy" id="436017"/>
    <lineage>
        <taxon>Eukaryota</taxon>
        <taxon>Viridiplantae</taxon>
        <taxon>Chlorophyta</taxon>
        <taxon>Mamiellophyceae</taxon>
        <taxon>Mamiellales</taxon>
        <taxon>Bathycoccaceae</taxon>
        <taxon>Ostreococcus</taxon>
    </lineage>
</organism>
<dbReference type="InterPro" id="IPR011989">
    <property type="entry name" value="ARM-like"/>
</dbReference>
<dbReference type="Gramene" id="ABO97441">
    <property type="protein sequence ID" value="ABO97441"/>
    <property type="gene ID" value="OSTLU_42650"/>
</dbReference>
<evidence type="ECO:0000313" key="2">
    <source>
        <dbReference type="EMBL" id="ABO97441.1"/>
    </source>
</evidence>
<dbReference type="STRING" id="436017.A4S1H4"/>
<dbReference type="KEGG" id="olu:OSTLU_42650"/>
<dbReference type="PANTHER" id="PTHR13387:SF9">
    <property type="entry name" value="PROTEIN HGH1 HOMOLOG"/>
    <property type="match status" value="1"/>
</dbReference>
<dbReference type="Proteomes" id="UP000001568">
    <property type="component" value="Chromosome 8"/>
</dbReference>
<reference evidence="2 3" key="1">
    <citation type="journal article" date="2007" name="Proc. Natl. Acad. Sci. U.S.A.">
        <title>The tiny eukaryote Ostreococcus provides genomic insights into the paradox of plankton speciation.</title>
        <authorList>
            <person name="Palenik B."/>
            <person name="Grimwood J."/>
            <person name="Aerts A."/>
            <person name="Rouze P."/>
            <person name="Salamov A."/>
            <person name="Putnam N."/>
            <person name="Dupont C."/>
            <person name="Jorgensen R."/>
            <person name="Derelle E."/>
            <person name="Rombauts S."/>
            <person name="Zhou K."/>
            <person name="Otillar R."/>
            <person name="Merchant S.S."/>
            <person name="Podell S."/>
            <person name="Gaasterland T."/>
            <person name="Napoli C."/>
            <person name="Gendler K."/>
            <person name="Manuell A."/>
            <person name="Tai V."/>
            <person name="Vallon O."/>
            <person name="Piganeau G."/>
            <person name="Jancek S."/>
            <person name="Heijde M."/>
            <person name="Jabbari K."/>
            <person name="Bowler C."/>
            <person name="Lohr M."/>
            <person name="Robbens S."/>
            <person name="Werner G."/>
            <person name="Dubchak I."/>
            <person name="Pazour G.J."/>
            <person name="Ren Q."/>
            <person name="Paulsen I."/>
            <person name="Delwiche C."/>
            <person name="Schmutz J."/>
            <person name="Rokhsar D."/>
            <person name="Van de Peer Y."/>
            <person name="Moreau H."/>
            <person name="Grigoriev I.V."/>
        </authorList>
    </citation>
    <scope>NUCLEOTIDE SEQUENCE [LARGE SCALE GENOMIC DNA]</scope>
    <source>
        <strain evidence="2 3">CCE9901</strain>
    </source>
</reference>
<dbReference type="Pfam" id="PF04063">
    <property type="entry name" value="DUF383"/>
    <property type="match status" value="1"/>
</dbReference>
<dbReference type="InterPro" id="IPR007205">
    <property type="entry name" value="Protein_HGH1_N"/>
</dbReference>
<sequence>MADELDEVIGFLSDKNPAVREQAAHIIQGLTGTDDGAKLLCAKADSLVPKLLHALGKEGAESKYAATALVNLTHDPEVIVKAVNKGVVERAMDGLRDGDGAPVDLLLSILANVTTAESGVHVISQEGKPLEGFYVSKLIQLLSTGKPEEDYDHAASVLTNISRDPIGRRVFLDPKRGLLASVVSIMSESNDLRRERVAAALRNCCMDDIQRKALLDFVSPGAQEAAGDVLRALLRPISGKQVGAELSDHVRQACAEAIYALAKDEEGRMWLGKLDAPRTLRDGYELEEHAETCAALVAAGDLFLKHGMVPEDLQEGLNQPQAVEVIDDDEAVVMMGPGVGGGGFISGVD</sequence>
<keyword evidence="3" id="KW-1185">Reference proteome</keyword>
<dbReference type="OMA" id="NWPWAGE"/>
<dbReference type="Gene3D" id="1.25.10.10">
    <property type="entry name" value="Leucine-rich Repeat Variant"/>
    <property type="match status" value="2"/>
</dbReference>
<dbReference type="OrthoDB" id="338814at2759"/>
<dbReference type="PANTHER" id="PTHR13387">
    <property type="entry name" value="PROTEIN HGH1 HOMOLOG"/>
    <property type="match status" value="1"/>
</dbReference>
<accession>A4S1H4</accession>
<dbReference type="AlphaFoldDB" id="A4S1H4"/>
<gene>
    <name evidence="2" type="ORF">OSTLU_42650</name>
</gene>
<dbReference type="InterPro" id="IPR039717">
    <property type="entry name" value="Hgh1"/>
</dbReference>
<protein>
    <recommendedName>
        <fullName evidence="1">Protein HGH1 N-terminal domain-containing protein</fullName>
    </recommendedName>
</protein>
<dbReference type="EMBL" id="CP000588">
    <property type="protein sequence ID" value="ABO97441.1"/>
    <property type="molecule type" value="Genomic_DNA"/>
</dbReference>
<dbReference type="RefSeq" id="XP_001419148.1">
    <property type="nucleotide sequence ID" value="XM_001419111.1"/>
</dbReference>
<dbReference type="GeneID" id="5003473"/>
<dbReference type="InterPro" id="IPR016024">
    <property type="entry name" value="ARM-type_fold"/>
</dbReference>
<evidence type="ECO:0000313" key="3">
    <source>
        <dbReference type="Proteomes" id="UP000001568"/>
    </source>
</evidence>
<name>A4S1H4_OSTLU</name>
<proteinExistence type="predicted"/>
<dbReference type="HOGENOM" id="CLU_037769_0_0_1"/>
<dbReference type="eggNOG" id="KOG2973">
    <property type="taxonomic scope" value="Eukaryota"/>
</dbReference>
<evidence type="ECO:0000259" key="1">
    <source>
        <dbReference type="Pfam" id="PF04063"/>
    </source>
</evidence>